<dbReference type="GeneID" id="63914731"/>
<organism evidence="1 2">
    <name type="scientific">Aureobasidium melanogenum (strain CBS 110374)</name>
    <name type="common">Aureobasidium pullulans var. melanogenum</name>
    <dbReference type="NCBI Taxonomy" id="1043003"/>
    <lineage>
        <taxon>Eukaryota</taxon>
        <taxon>Fungi</taxon>
        <taxon>Dikarya</taxon>
        <taxon>Ascomycota</taxon>
        <taxon>Pezizomycotina</taxon>
        <taxon>Dothideomycetes</taxon>
        <taxon>Dothideomycetidae</taxon>
        <taxon>Dothideales</taxon>
        <taxon>Saccotheciaceae</taxon>
        <taxon>Aureobasidium</taxon>
    </lineage>
</organism>
<dbReference type="EMBL" id="KL584831">
    <property type="protein sequence ID" value="KEQ63517.1"/>
    <property type="molecule type" value="Genomic_DNA"/>
</dbReference>
<accession>A0A074W0P8</accession>
<name>A0A074W0P8_AURM1</name>
<evidence type="ECO:0000313" key="1">
    <source>
        <dbReference type="EMBL" id="KEQ63517.1"/>
    </source>
</evidence>
<evidence type="ECO:0000313" key="2">
    <source>
        <dbReference type="Proteomes" id="UP000030672"/>
    </source>
</evidence>
<dbReference type="Proteomes" id="UP000030672">
    <property type="component" value="Unassembled WGS sequence"/>
</dbReference>
<dbReference type="HOGENOM" id="CLU_212308_0_0_1"/>
<dbReference type="AlphaFoldDB" id="A0A074W0P8"/>
<sequence>MAISGSCEHRFRVIKSDTTLIVWNCSLCHSGPHWFIYECTKCKVKRCEPCTRKA</sequence>
<reference evidence="1 2" key="1">
    <citation type="journal article" date="2014" name="BMC Genomics">
        <title>Genome sequencing of four Aureobasidium pullulans varieties: biotechnological potential, stress tolerance, and description of new species.</title>
        <authorList>
            <person name="Gostin Ar C."/>
            <person name="Ohm R.A."/>
            <person name="Kogej T."/>
            <person name="Sonjak S."/>
            <person name="Turk M."/>
            <person name="Zajc J."/>
            <person name="Zalar P."/>
            <person name="Grube M."/>
            <person name="Sun H."/>
            <person name="Han J."/>
            <person name="Sharma A."/>
            <person name="Chiniquy J."/>
            <person name="Ngan C.Y."/>
            <person name="Lipzen A."/>
            <person name="Barry K."/>
            <person name="Grigoriev I.V."/>
            <person name="Gunde-Cimerman N."/>
        </authorList>
    </citation>
    <scope>NUCLEOTIDE SEQUENCE [LARGE SCALE GENOMIC DNA]</scope>
    <source>
        <strain evidence="1 2">CBS 110374</strain>
    </source>
</reference>
<protein>
    <submittedName>
        <fullName evidence="1">Uncharacterized protein</fullName>
    </submittedName>
</protein>
<dbReference type="RefSeq" id="XP_040880540.1">
    <property type="nucleotide sequence ID" value="XM_041021358.1"/>
</dbReference>
<proteinExistence type="predicted"/>
<keyword evidence="2" id="KW-1185">Reference proteome</keyword>
<gene>
    <name evidence="1" type="ORF">M437DRAFT_46999</name>
</gene>